<comment type="similarity">
    <text evidence="1 6 7">Belongs to the acetokinase family.</text>
</comment>
<comment type="subunit">
    <text evidence="6">Homodimer.</text>
</comment>
<feature type="binding site" evidence="6">
    <location>
        <begin position="227"/>
        <end position="231"/>
    </location>
    <ligand>
        <name>ATP</name>
        <dbReference type="ChEBI" id="CHEBI:30616"/>
    </ligand>
</feature>
<dbReference type="Proteomes" id="UP000249794">
    <property type="component" value="Unassembled WGS sequence"/>
</dbReference>
<comment type="pathway">
    <text evidence="6">Metabolic intermediate biosynthesis; acetyl-CoA biosynthesis; acetyl-CoA from acetate: step 1/2.</text>
</comment>
<sequence length="418" mass="45623">MNILVLNAGSSSHKSHLYQLGDSQQGANQTSPQAPLWEAKIDWQQSPPLLTAKGKGKTVKLELPESEPERELGSDSKSDRAEAIAQMLHTLHQGETAVLSELKEIDAVGHRVVHGGRDYQQSVWIDEAVRKAIADLIPLAPSHNPANLEGIQAIDKLLGDIPQYAVFDTAFHSQIPEVAALYPIPQTWTDLGIRRYGFHGISHQYCAHRTAQLLNRPLPDLRLVIAHLGNGCSLSAVRDGRSIDTSMGFTPMEGLMMGTRSGSIDPGILLYLMREQGYTCEQLDHQLNKASGLKGVSEISGDMRQLQPAIGQGNANAKLAVDMFIYRLTAGIAAMTASLNGLDALVFSGGMGENAPLIRQSVCKSLAFLGIEILEERDLENQGDRIISIPGSNISVLVIHTQEEWQIAQEYWSLNSSR</sequence>
<evidence type="ECO:0000256" key="5">
    <source>
        <dbReference type="ARBA" id="ARBA00022840"/>
    </source>
</evidence>
<feature type="binding site" evidence="6">
    <location>
        <position position="7"/>
    </location>
    <ligand>
        <name>Mg(2+)</name>
        <dbReference type="ChEBI" id="CHEBI:18420"/>
    </ligand>
</feature>
<dbReference type="Pfam" id="PF00871">
    <property type="entry name" value="Acetate_kinase"/>
    <property type="match status" value="1"/>
</dbReference>
<dbReference type="HAMAP" id="MF_00020">
    <property type="entry name" value="Acetate_kinase"/>
    <property type="match status" value="1"/>
</dbReference>
<dbReference type="PRINTS" id="PR00471">
    <property type="entry name" value="ACETATEKNASE"/>
</dbReference>
<dbReference type="InterPro" id="IPR000890">
    <property type="entry name" value="Aliphatic_acid_kin_short-chain"/>
</dbReference>
<dbReference type="EC" id="2.7.2.1" evidence="6"/>
<dbReference type="PANTHER" id="PTHR21060:SF15">
    <property type="entry name" value="ACETATE KINASE-RELATED"/>
    <property type="match status" value="1"/>
</dbReference>
<dbReference type="Gene3D" id="3.30.420.40">
    <property type="match status" value="2"/>
</dbReference>
<feature type="binding site" evidence="6">
    <location>
        <begin position="302"/>
        <end position="304"/>
    </location>
    <ligand>
        <name>ATP</name>
        <dbReference type="ChEBI" id="CHEBI:30616"/>
    </ligand>
</feature>
<feature type="compositionally biased region" description="Basic and acidic residues" evidence="8">
    <location>
        <begin position="59"/>
        <end position="79"/>
    </location>
</feature>
<feature type="binding site" evidence="6">
    <location>
        <position position="14"/>
    </location>
    <ligand>
        <name>ATP</name>
        <dbReference type="ChEBI" id="CHEBI:30616"/>
    </ligand>
</feature>
<evidence type="ECO:0000256" key="3">
    <source>
        <dbReference type="ARBA" id="ARBA00022741"/>
    </source>
</evidence>
<gene>
    <name evidence="6" type="primary">ackA</name>
    <name evidence="9" type="ORF">DCF15_11480</name>
</gene>
<feature type="region of interest" description="Disordered" evidence="8">
    <location>
        <begin position="47"/>
        <end position="79"/>
    </location>
</feature>
<dbReference type="GO" id="GO:0006085">
    <property type="term" value="P:acetyl-CoA biosynthetic process"/>
    <property type="evidence" value="ECO:0007669"/>
    <property type="project" value="UniProtKB-UniRule"/>
</dbReference>
<keyword evidence="2 6" id="KW-0808">Transferase</keyword>
<dbReference type="PIRSF" id="PIRSF000722">
    <property type="entry name" value="Acetate_prop_kin"/>
    <property type="match status" value="1"/>
</dbReference>
<evidence type="ECO:0000256" key="6">
    <source>
        <dbReference type="HAMAP-Rule" id="MF_00020"/>
    </source>
</evidence>
<protein>
    <recommendedName>
        <fullName evidence="6">Acetate kinase</fullName>
        <ecNumber evidence="6">2.7.2.1</ecNumber>
    </recommendedName>
    <alternativeName>
        <fullName evidence="6">Acetokinase</fullName>
    </alternativeName>
</protein>
<feature type="binding site" evidence="6">
    <location>
        <position position="403"/>
    </location>
    <ligand>
        <name>Mg(2+)</name>
        <dbReference type="ChEBI" id="CHEBI:18420"/>
    </ligand>
</feature>
<dbReference type="CDD" id="cd24010">
    <property type="entry name" value="ASKHA_NBD_AcK_PK"/>
    <property type="match status" value="1"/>
</dbReference>
<name>A0A2W4XK32_9CYAN</name>
<proteinExistence type="inferred from homology"/>
<reference evidence="10" key="1">
    <citation type="submission" date="2018-04" db="EMBL/GenBank/DDBJ databases">
        <authorList>
            <person name="Cornet L."/>
        </authorList>
    </citation>
    <scope>NUCLEOTIDE SEQUENCE [LARGE SCALE GENOMIC DNA]</scope>
</reference>
<keyword evidence="3 6" id="KW-0547">Nucleotide-binding</keyword>
<feature type="active site" description="Proton donor/acceptor" evidence="6">
    <location>
        <position position="168"/>
    </location>
</feature>
<dbReference type="PANTHER" id="PTHR21060">
    <property type="entry name" value="ACETATE KINASE"/>
    <property type="match status" value="1"/>
</dbReference>
<comment type="caution">
    <text evidence="9">The sequence shown here is derived from an EMBL/GenBank/DDBJ whole genome shotgun (WGS) entry which is preliminary data.</text>
</comment>
<dbReference type="GO" id="GO:0005737">
    <property type="term" value="C:cytoplasm"/>
    <property type="evidence" value="ECO:0007669"/>
    <property type="project" value="UniProtKB-SubCell"/>
</dbReference>
<evidence type="ECO:0000313" key="10">
    <source>
        <dbReference type="Proteomes" id="UP000249794"/>
    </source>
</evidence>
<dbReference type="GO" id="GO:0000287">
    <property type="term" value="F:magnesium ion binding"/>
    <property type="evidence" value="ECO:0007669"/>
    <property type="project" value="UniProtKB-UniRule"/>
</dbReference>
<evidence type="ECO:0000256" key="8">
    <source>
        <dbReference type="SAM" id="MobiDB-lite"/>
    </source>
</evidence>
<comment type="subcellular location">
    <subcellularLocation>
        <location evidence="6">Cytoplasm</location>
    </subcellularLocation>
</comment>
<dbReference type="SUPFAM" id="SSF53067">
    <property type="entry name" value="Actin-like ATPase domain"/>
    <property type="match status" value="2"/>
</dbReference>
<dbReference type="GO" id="GO:0005524">
    <property type="term" value="F:ATP binding"/>
    <property type="evidence" value="ECO:0007669"/>
    <property type="project" value="UniProtKB-KW"/>
</dbReference>
<evidence type="ECO:0000256" key="1">
    <source>
        <dbReference type="ARBA" id="ARBA00008748"/>
    </source>
</evidence>
<comment type="catalytic activity">
    <reaction evidence="6">
        <text>acetate + ATP = acetyl phosphate + ADP</text>
        <dbReference type="Rhea" id="RHEA:11352"/>
        <dbReference type="ChEBI" id="CHEBI:22191"/>
        <dbReference type="ChEBI" id="CHEBI:30089"/>
        <dbReference type="ChEBI" id="CHEBI:30616"/>
        <dbReference type="ChEBI" id="CHEBI:456216"/>
        <dbReference type="EC" id="2.7.2.1"/>
    </reaction>
</comment>
<keyword evidence="4 6" id="KW-0418">Kinase</keyword>
<dbReference type="AlphaFoldDB" id="A0A2W4XK32"/>
<keyword evidence="5 6" id="KW-0067">ATP-binding</keyword>
<reference evidence="9 10" key="2">
    <citation type="submission" date="2018-06" db="EMBL/GenBank/DDBJ databases">
        <title>Metagenomic assembly of (sub)arctic Cyanobacteria and their associated microbiome from non-axenic cultures.</title>
        <authorList>
            <person name="Baurain D."/>
        </authorList>
    </citation>
    <scope>NUCLEOTIDE SEQUENCE [LARGE SCALE GENOMIC DNA]</scope>
    <source>
        <strain evidence="9">ULC027bin1</strain>
    </source>
</reference>
<evidence type="ECO:0000256" key="4">
    <source>
        <dbReference type="ARBA" id="ARBA00022777"/>
    </source>
</evidence>
<dbReference type="EMBL" id="QBMP01000110">
    <property type="protein sequence ID" value="PZO54759.1"/>
    <property type="molecule type" value="Genomic_DNA"/>
</dbReference>
<feature type="site" description="Transition state stabilizer" evidence="6">
    <location>
        <position position="199"/>
    </location>
</feature>
<dbReference type="InterPro" id="IPR004372">
    <property type="entry name" value="Ac/propionate_kinase"/>
</dbReference>
<dbReference type="NCBIfam" id="TIGR00016">
    <property type="entry name" value="ackA"/>
    <property type="match status" value="1"/>
</dbReference>
<feature type="binding site" evidence="6">
    <location>
        <position position="111"/>
    </location>
    <ligand>
        <name>substrate</name>
    </ligand>
</feature>
<keyword evidence="6" id="KW-0460">Magnesium</keyword>
<keyword evidence="6" id="KW-0963">Cytoplasm</keyword>
<dbReference type="GO" id="GO:0006083">
    <property type="term" value="P:acetate metabolic process"/>
    <property type="evidence" value="ECO:0007669"/>
    <property type="project" value="TreeGrafter"/>
</dbReference>
<evidence type="ECO:0000256" key="2">
    <source>
        <dbReference type="ARBA" id="ARBA00022679"/>
    </source>
</evidence>
<accession>A0A2W4XK32</accession>
<keyword evidence="6" id="KW-0479">Metal-binding</keyword>
<dbReference type="GO" id="GO:0008776">
    <property type="term" value="F:acetate kinase activity"/>
    <property type="evidence" value="ECO:0007669"/>
    <property type="project" value="UniProtKB-UniRule"/>
</dbReference>
<evidence type="ECO:0000313" key="9">
    <source>
        <dbReference type="EMBL" id="PZO54759.1"/>
    </source>
</evidence>
<dbReference type="InterPro" id="IPR043129">
    <property type="entry name" value="ATPase_NBD"/>
</dbReference>
<comment type="cofactor">
    <cofactor evidence="6">
        <name>Mg(2+)</name>
        <dbReference type="ChEBI" id="CHEBI:18420"/>
    </cofactor>
    <cofactor evidence="6">
        <name>Mn(2+)</name>
        <dbReference type="ChEBI" id="CHEBI:29035"/>
    </cofactor>
    <text evidence="6">Mg(2+). Can also accept Mn(2+).</text>
</comment>
<dbReference type="PROSITE" id="PS01075">
    <property type="entry name" value="ACETATE_KINASE_1"/>
    <property type="match status" value="1"/>
</dbReference>
<feature type="site" description="Transition state stabilizer" evidence="6">
    <location>
        <position position="260"/>
    </location>
</feature>
<dbReference type="InterPro" id="IPR023865">
    <property type="entry name" value="Aliphatic_acid_kinase_CS"/>
</dbReference>
<evidence type="ECO:0000256" key="7">
    <source>
        <dbReference type="RuleBase" id="RU003835"/>
    </source>
</evidence>
<feature type="binding site" evidence="6">
    <location>
        <begin position="350"/>
        <end position="354"/>
    </location>
    <ligand>
        <name>ATP</name>
        <dbReference type="ChEBI" id="CHEBI:30616"/>
    </ligand>
</feature>
<dbReference type="PROSITE" id="PS01076">
    <property type="entry name" value="ACETATE_KINASE_2"/>
    <property type="match status" value="1"/>
</dbReference>
<comment type="function">
    <text evidence="6">Catalyzes the formation of acetyl phosphate from acetate and ATP. Can also catalyze the reverse reaction.</text>
</comment>
<dbReference type="UniPathway" id="UPA00340">
    <property type="reaction ID" value="UER00458"/>
</dbReference>
<organism evidence="9 10">
    <name type="scientific">Phormidesmis priestleyi</name>
    <dbReference type="NCBI Taxonomy" id="268141"/>
    <lineage>
        <taxon>Bacteria</taxon>
        <taxon>Bacillati</taxon>
        <taxon>Cyanobacteriota</taxon>
        <taxon>Cyanophyceae</taxon>
        <taxon>Leptolyngbyales</taxon>
        <taxon>Leptolyngbyaceae</taxon>
        <taxon>Phormidesmis</taxon>
    </lineage>
</organism>